<evidence type="ECO:0000256" key="11">
    <source>
        <dbReference type="RuleBase" id="RU004136"/>
    </source>
</evidence>
<evidence type="ECO:0000259" key="13">
    <source>
        <dbReference type="Pfam" id="PF02875"/>
    </source>
</evidence>
<dbReference type="GO" id="GO:0047480">
    <property type="term" value="F:UDP-N-acetylmuramoyl-tripeptide-D-alanyl-D-alanine ligase activity"/>
    <property type="evidence" value="ECO:0007669"/>
    <property type="project" value="UniProtKB-EC"/>
</dbReference>
<name>A0ABU4FZJ7_9BACL</name>
<dbReference type="Pfam" id="PF08245">
    <property type="entry name" value="Mur_ligase_M"/>
    <property type="match status" value="1"/>
</dbReference>
<sequence length="459" mass="49887">MKRQLTELAGWLGASGQLLDGITVTGATIDSRSITEGDLFIPFRGEHANGHVYVQSAVEKGAAASLWLIDEPNPPADIPLIFVEDAELALQQLARSYREQLTCTVIGVTGSNGKTSTKDLLASVLGAQFAVRKTEGNFNNELGMPLTILSLEEETEVAVLEMGMSGFGEISFLSKLAKPDIAIITNIGEAHMQDLGSREGIAKAKFEIIEGLPSNGTFYYDGDEPLLTSAVSKHSELDAKSFGYGEELDLTAKDIQVTEQGSQFTVFGQINGNFVIPVFGEHQVKNALAAMLVARKLGMTDEAIRNALLNAKLTPMRMQPVTVKSGALVINDAYNAAPTSMRAALSFIGQTKLRTDKWVVLGDMLELGEDERYFHESVADQLGTLGLKGIALFGPRMKWLYEELRSRDAKVELIWTENDYTPIVSALRNSIDERSIVLLKGSRGMALENVLKGILETEG</sequence>
<evidence type="ECO:0000256" key="10">
    <source>
        <dbReference type="HAMAP-Rule" id="MF_02019"/>
    </source>
</evidence>
<feature type="binding site" evidence="10">
    <location>
        <begin position="110"/>
        <end position="116"/>
    </location>
    <ligand>
        <name>ATP</name>
        <dbReference type="ChEBI" id="CHEBI:30616"/>
    </ligand>
</feature>
<accession>A0ABU4FZJ7</accession>
<evidence type="ECO:0000256" key="8">
    <source>
        <dbReference type="ARBA" id="ARBA00023306"/>
    </source>
</evidence>
<dbReference type="InterPro" id="IPR005863">
    <property type="entry name" value="UDP-N-AcMur_synth"/>
</dbReference>
<dbReference type="RefSeq" id="WP_317935691.1">
    <property type="nucleotide sequence ID" value="NZ_JAUBDH010000004.1"/>
</dbReference>
<dbReference type="Gene3D" id="3.40.1390.10">
    <property type="entry name" value="MurE/MurF, N-terminal domain"/>
    <property type="match status" value="1"/>
</dbReference>
<evidence type="ECO:0000256" key="3">
    <source>
        <dbReference type="ARBA" id="ARBA00022618"/>
    </source>
</evidence>
<keyword evidence="5 10" id="KW-0067">ATP-binding</keyword>
<feature type="domain" description="Mur ligase C-terminal" evidence="13">
    <location>
        <begin position="316"/>
        <end position="443"/>
    </location>
</feature>
<evidence type="ECO:0000256" key="7">
    <source>
        <dbReference type="ARBA" id="ARBA00022984"/>
    </source>
</evidence>
<gene>
    <name evidence="10 15" type="primary">murF</name>
    <name evidence="15" type="ORF">QT716_08790</name>
</gene>
<keyword evidence="9 10" id="KW-0961">Cell wall biogenesis/degradation</keyword>
<comment type="function">
    <text evidence="10 11">Involved in cell wall formation. Catalyzes the final step in the synthesis of UDP-N-acetylmuramoyl-pentapeptide, the precursor of murein.</text>
</comment>
<dbReference type="SUPFAM" id="SSF63418">
    <property type="entry name" value="MurE/MurF N-terminal domain"/>
    <property type="match status" value="1"/>
</dbReference>
<comment type="caution">
    <text evidence="15">The sequence shown here is derived from an EMBL/GenBank/DDBJ whole genome shotgun (WGS) entry which is preliminary data.</text>
</comment>
<keyword evidence="1 10" id="KW-0963">Cytoplasm</keyword>
<dbReference type="PANTHER" id="PTHR43024">
    <property type="entry name" value="UDP-N-ACETYLMURAMOYL-TRIPEPTIDE--D-ALANYL-D-ALANINE LIGASE"/>
    <property type="match status" value="1"/>
</dbReference>
<dbReference type="Pfam" id="PF01225">
    <property type="entry name" value="Mur_ligase"/>
    <property type="match status" value="1"/>
</dbReference>
<keyword evidence="6 10" id="KW-0133">Cell shape</keyword>
<dbReference type="Gene3D" id="3.40.1190.10">
    <property type="entry name" value="Mur-like, catalytic domain"/>
    <property type="match status" value="1"/>
</dbReference>
<dbReference type="InterPro" id="IPR013221">
    <property type="entry name" value="Mur_ligase_cen"/>
</dbReference>
<dbReference type="InterPro" id="IPR004101">
    <property type="entry name" value="Mur_ligase_C"/>
</dbReference>
<evidence type="ECO:0000259" key="14">
    <source>
        <dbReference type="Pfam" id="PF08245"/>
    </source>
</evidence>
<dbReference type="Pfam" id="PF02875">
    <property type="entry name" value="Mur_ligase_C"/>
    <property type="match status" value="1"/>
</dbReference>
<dbReference type="NCBIfam" id="TIGR01143">
    <property type="entry name" value="murF"/>
    <property type="match status" value="1"/>
</dbReference>
<comment type="pathway">
    <text evidence="10 11">Cell wall biogenesis; peptidoglycan biosynthesis.</text>
</comment>
<evidence type="ECO:0000313" key="16">
    <source>
        <dbReference type="Proteomes" id="UP001280629"/>
    </source>
</evidence>
<keyword evidence="8 10" id="KW-0131">Cell cycle</keyword>
<keyword evidence="16" id="KW-1185">Reference proteome</keyword>
<keyword evidence="2 10" id="KW-0436">Ligase</keyword>
<evidence type="ECO:0000256" key="5">
    <source>
        <dbReference type="ARBA" id="ARBA00022840"/>
    </source>
</evidence>
<comment type="subcellular location">
    <subcellularLocation>
        <location evidence="10 11">Cytoplasm</location>
    </subcellularLocation>
</comment>
<keyword evidence="3 10" id="KW-0132">Cell division</keyword>
<dbReference type="SUPFAM" id="SSF53244">
    <property type="entry name" value="MurD-like peptide ligases, peptide-binding domain"/>
    <property type="match status" value="1"/>
</dbReference>
<evidence type="ECO:0000313" key="15">
    <source>
        <dbReference type="EMBL" id="MDW0110154.1"/>
    </source>
</evidence>
<dbReference type="HAMAP" id="MF_02019">
    <property type="entry name" value="MurF"/>
    <property type="match status" value="1"/>
</dbReference>
<dbReference type="InterPro" id="IPR051046">
    <property type="entry name" value="MurCDEF_CellWall_CoF430Synth"/>
</dbReference>
<evidence type="ECO:0000256" key="4">
    <source>
        <dbReference type="ARBA" id="ARBA00022741"/>
    </source>
</evidence>
<feature type="domain" description="Mur ligase N-terminal catalytic" evidence="12">
    <location>
        <begin position="24"/>
        <end position="98"/>
    </location>
</feature>
<dbReference type="Proteomes" id="UP001280629">
    <property type="component" value="Unassembled WGS sequence"/>
</dbReference>
<evidence type="ECO:0000256" key="6">
    <source>
        <dbReference type="ARBA" id="ARBA00022960"/>
    </source>
</evidence>
<evidence type="ECO:0000259" key="12">
    <source>
        <dbReference type="Pfam" id="PF01225"/>
    </source>
</evidence>
<organism evidence="15 16">
    <name type="scientific">Sporosarcina aquimarina</name>
    <dbReference type="NCBI Taxonomy" id="114975"/>
    <lineage>
        <taxon>Bacteria</taxon>
        <taxon>Bacillati</taxon>
        <taxon>Bacillota</taxon>
        <taxon>Bacilli</taxon>
        <taxon>Bacillales</taxon>
        <taxon>Caryophanaceae</taxon>
        <taxon>Sporosarcina</taxon>
    </lineage>
</organism>
<dbReference type="InterPro" id="IPR000713">
    <property type="entry name" value="Mur_ligase_N"/>
</dbReference>
<comment type="similarity">
    <text evidence="10">Belongs to the MurCDEF family. MurF subfamily.</text>
</comment>
<keyword evidence="4 10" id="KW-0547">Nucleotide-binding</keyword>
<dbReference type="Gene3D" id="3.90.190.20">
    <property type="entry name" value="Mur ligase, C-terminal domain"/>
    <property type="match status" value="1"/>
</dbReference>
<evidence type="ECO:0000256" key="9">
    <source>
        <dbReference type="ARBA" id="ARBA00023316"/>
    </source>
</evidence>
<evidence type="ECO:0000256" key="1">
    <source>
        <dbReference type="ARBA" id="ARBA00022490"/>
    </source>
</evidence>
<dbReference type="InterPro" id="IPR035911">
    <property type="entry name" value="MurE/MurF_N"/>
</dbReference>
<feature type="domain" description="Mur ligase central" evidence="14">
    <location>
        <begin position="108"/>
        <end position="294"/>
    </location>
</feature>
<dbReference type="EC" id="6.3.2.10" evidence="10 11"/>
<proteinExistence type="inferred from homology"/>
<dbReference type="PANTHER" id="PTHR43024:SF1">
    <property type="entry name" value="UDP-N-ACETYLMURAMOYL-TRIPEPTIDE--D-ALANYL-D-ALANINE LIGASE"/>
    <property type="match status" value="1"/>
</dbReference>
<reference evidence="15 16" key="1">
    <citation type="submission" date="2023-06" db="EMBL/GenBank/DDBJ databases">
        <title>Sporosarcina sp. nov., isolated from Korean traditional fermented seafood 'Jeotgal'.</title>
        <authorList>
            <person name="Yang A.-I."/>
            <person name="Shin N.-R."/>
        </authorList>
    </citation>
    <scope>NUCLEOTIDE SEQUENCE [LARGE SCALE GENOMIC DNA]</scope>
    <source>
        <strain evidence="15 16">KCTC3840</strain>
    </source>
</reference>
<protein>
    <recommendedName>
        <fullName evidence="10 11">UDP-N-acetylmuramoyl-tripeptide--D-alanyl-D-alanine ligase</fullName>
        <ecNumber evidence="10 11">6.3.2.10</ecNumber>
    </recommendedName>
    <alternativeName>
        <fullName evidence="10">D-alanyl-D-alanine-adding enzyme</fullName>
    </alternativeName>
</protein>
<keyword evidence="7 10" id="KW-0573">Peptidoglycan synthesis</keyword>
<dbReference type="SUPFAM" id="SSF53623">
    <property type="entry name" value="MurD-like peptide ligases, catalytic domain"/>
    <property type="match status" value="1"/>
</dbReference>
<dbReference type="EMBL" id="JAUBDH010000004">
    <property type="protein sequence ID" value="MDW0110154.1"/>
    <property type="molecule type" value="Genomic_DNA"/>
</dbReference>
<dbReference type="InterPro" id="IPR036565">
    <property type="entry name" value="Mur-like_cat_sf"/>
</dbReference>
<comment type="catalytic activity">
    <reaction evidence="10 11">
        <text>D-alanyl-D-alanine + UDP-N-acetyl-alpha-D-muramoyl-L-alanyl-gamma-D-glutamyl-meso-2,6-diaminopimelate + ATP = UDP-N-acetyl-alpha-D-muramoyl-L-alanyl-gamma-D-glutamyl-meso-2,6-diaminopimeloyl-D-alanyl-D-alanine + ADP + phosphate + H(+)</text>
        <dbReference type="Rhea" id="RHEA:28374"/>
        <dbReference type="ChEBI" id="CHEBI:15378"/>
        <dbReference type="ChEBI" id="CHEBI:30616"/>
        <dbReference type="ChEBI" id="CHEBI:43474"/>
        <dbReference type="ChEBI" id="CHEBI:57822"/>
        <dbReference type="ChEBI" id="CHEBI:61386"/>
        <dbReference type="ChEBI" id="CHEBI:83905"/>
        <dbReference type="ChEBI" id="CHEBI:456216"/>
        <dbReference type="EC" id="6.3.2.10"/>
    </reaction>
</comment>
<evidence type="ECO:0000256" key="2">
    <source>
        <dbReference type="ARBA" id="ARBA00022598"/>
    </source>
</evidence>
<dbReference type="InterPro" id="IPR036615">
    <property type="entry name" value="Mur_ligase_C_dom_sf"/>
</dbReference>